<dbReference type="EMBL" id="JAVDYI010000001">
    <property type="protein sequence ID" value="MDR7357420.1"/>
    <property type="molecule type" value="Genomic_DNA"/>
</dbReference>
<dbReference type="RefSeq" id="WP_310288867.1">
    <property type="nucleotide sequence ID" value="NZ_BAAAWO010000001.1"/>
</dbReference>
<accession>A0ABU2BFN9</accession>
<evidence type="ECO:0000256" key="1">
    <source>
        <dbReference type="PROSITE-ProRule" id="PRU00409"/>
    </source>
</evidence>
<feature type="compositionally biased region" description="Low complexity" evidence="2">
    <location>
        <begin position="1"/>
        <end position="36"/>
    </location>
</feature>
<keyword evidence="1" id="KW-0067">ATP-binding</keyword>
<dbReference type="InterPro" id="IPR011761">
    <property type="entry name" value="ATP-grasp"/>
</dbReference>
<proteinExistence type="predicted"/>
<organism evidence="4 5">
    <name type="scientific">Paeniglutamicibacter sulfureus</name>
    <dbReference type="NCBI Taxonomy" id="43666"/>
    <lineage>
        <taxon>Bacteria</taxon>
        <taxon>Bacillati</taxon>
        <taxon>Actinomycetota</taxon>
        <taxon>Actinomycetes</taxon>
        <taxon>Micrococcales</taxon>
        <taxon>Micrococcaceae</taxon>
        <taxon>Paeniglutamicibacter</taxon>
    </lineage>
</organism>
<feature type="domain" description="ATP-grasp" evidence="3">
    <location>
        <begin position="395"/>
        <end position="596"/>
    </location>
</feature>
<dbReference type="Proteomes" id="UP001183817">
    <property type="component" value="Unassembled WGS sequence"/>
</dbReference>
<protein>
    <recommendedName>
        <fullName evidence="3">ATP-grasp domain-containing protein</fullName>
    </recommendedName>
</protein>
<keyword evidence="1" id="KW-0547">Nucleotide-binding</keyword>
<dbReference type="SUPFAM" id="SSF56059">
    <property type="entry name" value="Glutathione synthetase ATP-binding domain-like"/>
    <property type="match status" value="1"/>
</dbReference>
<feature type="compositionally biased region" description="Polar residues" evidence="2">
    <location>
        <begin position="165"/>
        <end position="183"/>
    </location>
</feature>
<evidence type="ECO:0000313" key="5">
    <source>
        <dbReference type="Proteomes" id="UP001183817"/>
    </source>
</evidence>
<dbReference type="NCBIfam" id="NF005096">
    <property type="entry name" value="PRK06524.1"/>
    <property type="match status" value="1"/>
</dbReference>
<feature type="compositionally biased region" description="Low complexity" evidence="2">
    <location>
        <begin position="43"/>
        <end position="151"/>
    </location>
</feature>
<dbReference type="Gene3D" id="3.30.470.20">
    <property type="entry name" value="ATP-grasp fold, B domain"/>
    <property type="match status" value="1"/>
</dbReference>
<name>A0ABU2BFN9_9MICC</name>
<keyword evidence="5" id="KW-1185">Reference proteome</keyword>
<feature type="region of interest" description="Disordered" evidence="2">
    <location>
        <begin position="1"/>
        <end position="241"/>
    </location>
</feature>
<gene>
    <name evidence="4" type="ORF">J2S64_001111</name>
</gene>
<evidence type="ECO:0000259" key="3">
    <source>
        <dbReference type="PROSITE" id="PS50975"/>
    </source>
</evidence>
<dbReference type="PROSITE" id="PS50975">
    <property type="entry name" value="ATP_GRASP"/>
    <property type="match status" value="1"/>
</dbReference>
<sequence length="747" mass="78983">MSKPATAAKSTSATPAQTAAAKSTSATPAQATAAKSAAKKPETAATRSVAPAAATSSAAATSIAAKPATATQTTAAKTNDAAPKSLGTATTPSPIAKSSAATSKTAPAAVKAGVEAKSTATKPAAAVATASPSVAPVAPPKSAAPKTTADPKPVKSSDKPAAVTAPSTQPADTKSSANTTGTTEAKLATKAEPAVATSIAAAKTPVTDKPDSKATASTVATPAADPMPRATPSGPEAPEATVGTDAAFASTVPAETVLHTVRNISEVRHFFRTNDVPIFFIGATPFNLLGLDRWVRNFTYISYYDAWDGAHPRIFTPVHKPYREFGSGEEINNWLLLNAEVRARMTKDLRPGTRPKVAMVFFDEETEQICDELGYDLILPSAELRSRLDSKIVTTELGNEAGVASVPNVLTTGSDWKALRKAADEAGLGDELVVQTPYGDSGKTTFFINNEADWNKHSAEIVDEEIKIMRRINNLPVAVEAVLTRSGTLVGPFLTELAGHNDLTPYKGGWCGNEMHPDVLSDNQRAQATDLVKRMGDRLSKEGYRGFFEVDVLVDTDTDKVYLGELNPRISGASAITNVTAGAYADVPLFLFHLLEYMDVEFDLDIDEINARWEALSGADVWSQMIIKETSETVELLTATPATGQYYLDANGALVFSRPAMDWHMLQNESEAFFLRIYGPGDYRWKGADLGILVTKGRLQLERNGSPKLTIRAKHFIDSIRAGFAGIPVGGESAVDATAGIGVKTQW</sequence>
<evidence type="ECO:0000313" key="4">
    <source>
        <dbReference type="EMBL" id="MDR7357420.1"/>
    </source>
</evidence>
<evidence type="ECO:0000256" key="2">
    <source>
        <dbReference type="SAM" id="MobiDB-lite"/>
    </source>
</evidence>
<comment type="caution">
    <text evidence="4">The sequence shown here is derived from an EMBL/GenBank/DDBJ whole genome shotgun (WGS) entry which is preliminary data.</text>
</comment>
<reference evidence="4 5" key="1">
    <citation type="submission" date="2023-07" db="EMBL/GenBank/DDBJ databases">
        <title>Sequencing the genomes of 1000 actinobacteria strains.</title>
        <authorList>
            <person name="Klenk H.-P."/>
        </authorList>
    </citation>
    <scope>NUCLEOTIDE SEQUENCE [LARGE SCALE GENOMIC DNA]</scope>
    <source>
        <strain evidence="4 5">DSM 20167</strain>
    </source>
</reference>